<dbReference type="InterPro" id="IPR015943">
    <property type="entry name" value="WD40/YVTN_repeat-like_dom_sf"/>
</dbReference>
<feature type="region of interest" description="Disordered" evidence="1">
    <location>
        <begin position="485"/>
        <end position="529"/>
    </location>
</feature>
<comment type="caution">
    <text evidence="2">The sequence shown here is derived from an EMBL/GenBank/DDBJ whole genome shotgun (WGS) entry which is preliminary data.</text>
</comment>
<evidence type="ECO:0000313" key="2">
    <source>
        <dbReference type="EMBL" id="KAL2038281.1"/>
    </source>
</evidence>
<evidence type="ECO:0000256" key="1">
    <source>
        <dbReference type="SAM" id="MobiDB-lite"/>
    </source>
</evidence>
<dbReference type="Gene3D" id="2.130.10.10">
    <property type="entry name" value="YVTN repeat-like/Quinoprotein amine dehydrogenase"/>
    <property type="match status" value="2"/>
</dbReference>
<evidence type="ECO:0008006" key="4">
    <source>
        <dbReference type="Google" id="ProtNLM"/>
    </source>
</evidence>
<feature type="region of interest" description="Disordered" evidence="1">
    <location>
        <begin position="842"/>
        <end position="875"/>
    </location>
</feature>
<accession>A0ABR3ZZW4</accession>
<dbReference type="SUPFAM" id="SSF50978">
    <property type="entry name" value="WD40 repeat-like"/>
    <property type="match status" value="1"/>
</dbReference>
<dbReference type="Proteomes" id="UP001590950">
    <property type="component" value="Unassembled WGS sequence"/>
</dbReference>
<feature type="compositionally biased region" description="Polar residues" evidence="1">
    <location>
        <begin position="862"/>
        <end position="875"/>
    </location>
</feature>
<feature type="compositionally biased region" description="Polar residues" evidence="1">
    <location>
        <begin position="796"/>
        <end position="825"/>
    </location>
</feature>
<feature type="region of interest" description="Disordered" evidence="1">
    <location>
        <begin position="46"/>
        <end position="74"/>
    </location>
</feature>
<feature type="compositionally biased region" description="Low complexity" evidence="1">
    <location>
        <begin position="500"/>
        <end position="509"/>
    </location>
</feature>
<dbReference type="EMBL" id="JBEFKJ010000033">
    <property type="protein sequence ID" value="KAL2038281.1"/>
    <property type="molecule type" value="Genomic_DNA"/>
</dbReference>
<feature type="compositionally biased region" description="Pro residues" evidence="1">
    <location>
        <begin position="618"/>
        <end position="629"/>
    </location>
</feature>
<evidence type="ECO:0000313" key="3">
    <source>
        <dbReference type="Proteomes" id="UP001590950"/>
    </source>
</evidence>
<keyword evidence="3" id="KW-1185">Reference proteome</keyword>
<reference evidence="2 3" key="1">
    <citation type="submission" date="2024-09" db="EMBL/GenBank/DDBJ databases">
        <title>Rethinking Asexuality: The Enigmatic Case of Functional Sexual Genes in Lepraria (Stereocaulaceae).</title>
        <authorList>
            <person name="Doellman M."/>
            <person name="Sun Y."/>
            <person name="Barcenas-Pena A."/>
            <person name="Lumbsch H.T."/>
            <person name="Grewe F."/>
        </authorList>
    </citation>
    <scope>NUCLEOTIDE SEQUENCE [LARGE SCALE GENOMIC DNA]</scope>
    <source>
        <strain evidence="2 3">Mercado 3170</strain>
    </source>
</reference>
<organism evidence="2 3">
    <name type="scientific">Stereocaulon virgatum</name>
    <dbReference type="NCBI Taxonomy" id="373712"/>
    <lineage>
        <taxon>Eukaryota</taxon>
        <taxon>Fungi</taxon>
        <taxon>Dikarya</taxon>
        <taxon>Ascomycota</taxon>
        <taxon>Pezizomycotina</taxon>
        <taxon>Lecanoromycetes</taxon>
        <taxon>OSLEUM clade</taxon>
        <taxon>Lecanoromycetidae</taxon>
        <taxon>Lecanorales</taxon>
        <taxon>Lecanorineae</taxon>
        <taxon>Stereocaulaceae</taxon>
        <taxon>Stereocaulon</taxon>
    </lineage>
</organism>
<protein>
    <recommendedName>
        <fullName evidence="4">WD40 repeat-like protein</fullName>
    </recommendedName>
</protein>
<feature type="compositionally biased region" description="Basic and acidic residues" evidence="1">
    <location>
        <begin position="697"/>
        <end position="722"/>
    </location>
</feature>
<feature type="region of interest" description="Disordered" evidence="1">
    <location>
        <begin position="664"/>
        <end position="830"/>
    </location>
</feature>
<feature type="region of interest" description="Disordered" evidence="1">
    <location>
        <begin position="614"/>
        <end position="644"/>
    </location>
</feature>
<feature type="compositionally biased region" description="Low complexity" evidence="1">
    <location>
        <begin position="728"/>
        <end position="741"/>
    </location>
</feature>
<sequence length="1035" mass="112872">MPSFLVLIERLEFHQDAHPSHLLRPKSSIYRNFPRENNYLRTITESPDDIQPDAAMTKHTRAARSVPGTPKRHDPSIAIEEFGTYDQHIFAFPAQHHLVVTTTRGVYTWDAHGVTEIFRSGSEGIVAAKRFTSGSEMLAVADSHVVVLHEFKSGLQRSYRLKGSEGRVRLLKYDKESKNLFFTTTLQNAVQSYSLQQSKLLDPSHSHPSPPSVFAISRNSHFLISTSVAPPTIYLTDLSRHTPPVLVRPYCSSSSVVAAAFHPDREDFFLLAFADGTAAVFDALHFFQKHGKGDRRRSDVGSGSGGEIAFIKGLHASGTSGGTPTRNADAFDGYDPGTGMVGVGGRPTGITAVAFVPGRSATAVTVGADGKCCVVDFTQVTKHKAILLQSWHVRRPATSLSIICSSQTLYSRQLDGEADAMPSKNHEEPGSAYYIAIGRQDGRVLVFDLDGTALGNQALDAGGSRVVDVEWTPIDGKVRLEAQSAFPRLSTATGKDESGRNSSLGNSNNPRAPQKHGLEPRPPDAPRMTTVEPVFDSSTPRTIPGPGRQLIEQTLESDPISSSITTSDDVTIEIDTSLASTHSPPTGSHVPRPKRRFSELSAHVAGTKYHPTVADEIIPPPIPPRPSPKPGGRLQKRRSQMAYQNPTYLGVGLEARRMSSNPRVTGVIFGPRKPPLPKIQATKTKATAPIISNAENEPEHHQIDEQESPHLMGREPPQRRAPEPPPQRTKISPPSSDSIKSYKTASSQRPSDGSDDTVVEWSVGLAQQPVPSLQTSPLKDKDLSPKAPKQKGHISLSVSSASRDTSTPGHSTSDGNTSPVASSPMRSLKQPLPVLQITHPSGEWTSKTVSKQKGHVSVPISPDTTETITPVSTSSDDQIVQWPSLKKSPRIPELSKGLLTHSPESSPETVKESITGIVLKGYTRTPSPSKPPRLRPSYVSIPPRTNTSLEEELRHCSCTTTLESILQESLTDLRAEIKQQFEVQRAWFESVVKGQEEERHLLAVENRWLQNELARVEKEKGLVGVDELGRKIRDV</sequence>
<dbReference type="InterPro" id="IPR036322">
    <property type="entry name" value="WD40_repeat_dom_sf"/>
</dbReference>
<gene>
    <name evidence="2" type="ORF">N7G274_008930</name>
</gene>
<name>A0ABR3ZZW4_9LECA</name>
<proteinExistence type="predicted"/>